<proteinExistence type="predicted"/>
<dbReference type="PANTHER" id="PTHR43205:SF7">
    <property type="entry name" value="PROSTAGLANDIN REDUCTASE 1"/>
    <property type="match status" value="1"/>
</dbReference>
<dbReference type="SUPFAM" id="SSF50129">
    <property type="entry name" value="GroES-like"/>
    <property type="match status" value="1"/>
</dbReference>
<dbReference type="PANTHER" id="PTHR43205">
    <property type="entry name" value="PROSTAGLANDIN REDUCTASE"/>
    <property type="match status" value="1"/>
</dbReference>
<dbReference type="SUPFAM" id="SSF51735">
    <property type="entry name" value="NAD(P)-binding Rossmann-fold domains"/>
    <property type="match status" value="1"/>
</dbReference>
<dbReference type="SMART" id="SM00829">
    <property type="entry name" value="PKS_ER"/>
    <property type="match status" value="1"/>
</dbReference>
<dbReference type="Pfam" id="PF16884">
    <property type="entry name" value="ADH_N_2"/>
    <property type="match status" value="1"/>
</dbReference>
<dbReference type="InterPro" id="IPR020843">
    <property type="entry name" value="ER"/>
</dbReference>
<name>A0ABZ2NIA3_9BACI</name>
<dbReference type="InterPro" id="IPR036291">
    <property type="entry name" value="NAD(P)-bd_dom_sf"/>
</dbReference>
<evidence type="ECO:0000256" key="1">
    <source>
        <dbReference type="ARBA" id="ARBA00023002"/>
    </source>
</evidence>
<protein>
    <submittedName>
        <fullName evidence="4">NADP-dependent oxidoreductase</fullName>
    </submittedName>
</protein>
<reference evidence="4 5" key="1">
    <citation type="submission" date="2024-02" db="EMBL/GenBank/DDBJ databases">
        <title>Seven novel Bacillus-like species.</title>
        <authorList>
            <person name="Liu G."/>
        </authorList>
    </citation>
    <scope>NUCLEOTIDE SEQUENCE [LARGE SCALE GENOMIC DNA]</scope>
    <source>
        <strain evidence="4 5">FJAT-52054</strain>
    </source>
</reference>
<dbReference type="Gene3D" id="3.90.180.10">
    <property type="entry name" value="Medium-chain alcohol dehydrogenases, catalytic domain"/>
    <property type="match status" value="1"/>
</dbReference>
<evidence type="ECO:0000259" key="3">
    <source>
        <dbReference type="SMART" id="SM00829"/>
    </source>
</evidence>
<evidence type="ECO:0000256" key="2">
    <source>
        <dbReference type="SAM" id="MobiDB-lite"/>
    </source>
</evidence>
<evidence type="ECO:0000313" key="5">
    <source>
        <dbReference type="Proteomes" id="UP001377337"/>
    </source>
</evidence>
<keyword evidence="5" id="KW-1185">Reference proteome</keyword>
<dbReference type="InterPro" id="IPR041694">
    <property type="entry name" value="ADH_N_2"/>
</dbReference>
<evidence type="ECO:0000313" key="4">
    <source>
        <dbReference type="EMBL" id="WXB97512.1"/>
    </source>
</evidence>
<gene>
    <name evidence="4" type="ORF">WCV65_03130</name>
</gene>
<keyword evidence="1" id="KW-0560">Oxidoreductase</keyword>
<organism evidence="4 5">
    <name type="scientific">Metabacillus sediminis</name>
    <dbReference type="NCBI Taxonomy" id="3117746"/>
    <lineage>
        <taxon>Bacteria</taxon>
        <taxon>Bacillati</taxon>
        <taxon>Bacillota</taxon>
        <taxon>Bacilli</taxon>
        <taxon>Bacillales</taxon>
        <taxon>Bacillaceae</taxon>
        <taxon>Metabacillus</taxon>
    </lineage>
</organism>
<sequence>MMESTTQKQIQLAQRPNGMPTAETFRFTNTSVPEPKDGEVLVRTLYLSVDPYMRGRMQDTKSYVEPFPLDEVIHGGVVGEIVQSNSPDFKRGDTIVGMLGWQEYSAVPAKAVRKIDPDVAPITTALGVLGMPGLTAYFGLLHIGQPQEGETVVVSGAAGAVGSLVGQIAKIKGARVVGIAGTEDKIQYLKEIGFDETINYKTDDVQKALEKACPNGVDVYFDNVGGEISDAVYSLLNKFARVPICGAISSYNKAGEDLGPRVQMKLIKSSALMKGFVVGDYADRFEEGSRQLGAWVKNGSLKYEETIVEGFENIPDAFLGLFSGSNLGKQLVKVTDPLYAKI</sequence>
<dbReference type="InterPro" id="IPR011032">
    <property type="entry name" value="GroES-like_sf"/>
</dbReference>
<feature type="domain" description="Enoyl reductase (ER)" evidence="3">
    <location>
        <begin position="21"/>
        <end position="332"/>
    </location>
</feature>
<dbReference type="Proteomes" id="UP001377337">
    <property type="component" value="Chromosome"/>
</dbReference>
<feature type="compositionally biased region" description="Polar residues" evidence="2">
    <location>
        <begin position="1"/>
        <end position="14"/>
    </location>
</feature>
<dbReference type="Pfam" id="PF00107">
    <property type="entry name" value="ADH_zinc_N"/>
    <property type="match status" value="1"/>
</dbReference>
<dbReference type="InterPro" id="IPR013149">
    <property type="entry name" value="ADH-like_C"/>
</dbReference>
<accession>A0ABZ2NIA3</accession>
<dbReference type="Gene3D" id="3.40.50.720">
    <property type="entry name" value="NAD(P)-binding Rossmann-like Domain"/>
    <property type="match status" value="1"/>
</dbReference>
<dbReference type="CDD" id="cd05288">
    <property type="entry name" value="PGDH"/>
    <property type="match status" value="1"/>
</dbReference>
<dbReference type="InterPro" id="IPR045010">
    <property type="entry name" value="MDR_fam"/>
</dbReference>
<dbReference type="RefSeq" id="WP_082883841.1">
    <property type="nucleotide sequence ID" value="NZ_CP147407.1"/>
</dbReference>
<dbReference type="EMBL" id="CP147407">
    <property type="protein sequence ID" value="WXB97512.1"/>
    <property type="molecule type" value="Genomic_DNA"/>
</dbReference>
<feature type="region of interest" description="Disordered" evidence="2">
    <location>
        <begin position="1"/>
        <end position="20"/>
    </location>
</feature>